<evidence type="ECO:0000256" key="1">
    <source>
        <dbReference type="SAM" id="MobiDB-lite"/>
    </source>
</evidence>
<feature type="region of interest" description="Disordered" evidence="1">
    <location>
        <begin position="38"/>
        <end position="66"/>
    </location>
</feature>
<accession>A0A1F7ITY3</accession>
<name>A0A1F7ITY3_9BACT</name>
<sequence>MVAIYEIDPKYEPPPPEATVTLPNGYTMPLPRRDMENVQFDGPGADSILKRLNPDVNPPTQSDPFP</sequence>
<reference evidence="2 3" key="1">
    <citation type="journal article" date="2016" name="Nat. Commun.">
        <title>Thousands of microbial genomes shed light on interconnected biogeochemical processes in an aquifer system.</title>
        <authorList>
            <person name="Anantharaman K."/>
            <person name="Brown C.T."/>
            <person name="Hug L.A."/>
            <person name="Sharon I."/>
            <person name="Castelle C.J."/>
            <person name="Probst A.J."/>
            <person name="Thomas B.C."/>
            <person name="Singh A."/>
            <person name="Wilkins M.J."/>
            <person name="Karaoz U."/>
            <person name="Brodie E.L."/>
            <person name="Williams K.H."/>
            <person name="Hubbard S.S."/>
            <person name="Banfield J.F."/>
        </authorList>
    </citation>
    <scope>NUCLEOTIDE SEQUENCE [LARGE SCALE GENOMIC DNA]</scope>
</reference>
<dbReference type="AlphaFoldDB" id="A0A1F7ITY3"/>
<dbReference type="EMBL" id="MGAL01000039">
    <property type="protein sequence ID" value="OGK46825.1"/>
    <property type="molecule type" value="Genomic_DNA"/>
</dbReference>
<proteinExistence type="predicted"/>
<evidence type="ECO:0000313" key="3">
    <source>
        <dbReference type="Proteomes" id="UP000177141"/>
    </source>
</evidence>
<comment type="caution">
    <text evidence="2">The sequence shown here is derived from an EMBL/GenBank/DDBJ whole genome shotgun (WGS) entry which is preliminary data.</text>
</comment>
<evidence type="ECO:0000313" key="2">
    <source>
        <dbReference type="EMBL" id="OGK46825.1"/>
    </source>
</evidence>
<gene>
    <name evidence="2" type="ORF">A3A93_06220</name>
</gene>
<protein>
    <submittedName>
        <fullName evidence="2">Uncharacterized protein</fullName>
    </submittedName>
</protein>
<dbReference type="Proteomes" id="UP000177141">
    <property type="component" value="Unassembled WGS sequence"/>
</dbReference>
<organism evidence="2 3">
    <name type="scientific">Candidatus Roizmanbacteria bacterium RIFCSPLOWO2_01_FULL_38_12</name>
    <dbReference type="NCBI Taxonomy" id="1802061"/>
    <lineage>
        <taxon>Bacteria</taxon>
        <taxon>Candidatus Roizmaniibacteriota</taxon>
    </lineage>
</organism>